<keyword evidence="1" id="KW-1133">Transmembrane helix</keyword>
<gene>
    <name evidence="2" type="ORF">J4G78_11320</name>
</gene>
<protein>
    <submittedName>
        <fullName evidence="2">Uncharacterized protein</fullName>
    </submittedName>
</protein>
<keyword evidence="1" id="KW-0812">Transmembrane</keyword>
<feature type="transmembrane region" description="Helical" evidence="1">
    <location>
        <begin position="68"/>
        <end position="89"/>
    </location>
</feature>
<dbReference type="EMBL" id="CP071794">
    <property type="protein sequence ID" value="QTD54839.1"/>
    <property type="molecule type" value="Genomic_DNA"/>
</dbReference>
<keyword evidence="1" id="KW-0472">Membrane</keyword>
<reference evidence="2 3" key="1">
    <citation type="submission" date="2021-03" db="EMBL/GenBank/DDBJ databases">
        <title>Complete genome of Parasphingorhabdus_sp.JHSY0214.</title>
        <authorList>
            <person name="Yoo J.H."/>
            <person name="Bae J.W."/>
        </authorList>
    </citation>
    <scope>NUCLEOTIDE SEQUENCE [LARGE SCALE GENOMIC DNA]</scope>
    <source>
        <strain evidence="2 3">JHSY0214</strain>
    </source>
</reference>
<evidence type="ECO:0000313" key="2">
    <source>
        <dbReference type="EMBL" id="QTD54839.1"/>
    </source>
</evidence>
<sequence length="157" mass="17069">MAIKKVVLAALLMMMPIIHFVGVYDAIFRYAGSGMMKTLVRALILYGVPMVVLFSVIGIAGVPRTIGVIQPIIFFIMVGFSGVIVRYLMVDILGRNRFGGQVKMVLIYGAVNAGQQLASSMRSESAKRLRGYVDDDQPLDGQSSTATRFSGAVTCRK</sequence>
<dbReference type="Proteomes" id="UP000663923">
    <property type="component" value="Chromosome"/>
</dbReference>
<dbReference type="RefSeq" id="WP_207986670.1">
    <property type="nucleotide sequence ID" value="NZ_CP071794.1"/>
</dbReference>
<evidence type="ECO:0000313" key="3">
    <source>
        <dbReference type="Proteomes" id="UP000663923"/>
    </source>
</evidence>
<organism evidence="2 3">
    <name type="scientific">Parasphingorhabdus cellanae</name>
    <dbReference type="NCBI Taxonomy" id="2806553"/>
    <lineage>
        <taxon>Bacteria</taxon>
        <taxon>Pseudomonadati</taxon>
        <taxon>Pseudomonadota</taxon>
        <taxon>Alphaproteobacteria</taxon>
        <taxon>Sphingomonadales</taxon>
        <taxon>Sphingomonadaceae</taxon>
        <taxon>Parasphingorhabdus</taxon>
    </lineage>
</organism>
<name>A0ABX7T2S7_9SPHN</name>
<feature type="transmembrane region" description="Helical" evidence="1">
    <location>
        <begin position="6"/>
        <end position="27"/>
    </location>
</feature>
<accession>A0ABX7T2S7</accession>
<evidence type="ECO:0000256" key="1">
    <source>
        <dbReference type="SAM" id="Phobius"/>
    </source>
</evidence>
<keyword evidence="3" id="KW-1185">Reference proteome</keyword>
<feature type="transmembrane region" description="Helical" evidence="1">
    <location>
        <begin position="39"/>
        <end position="62"/>
    </location>
</feature>
<proteinExistence type="predicted"/>